<reference evidence="3" key="1">
    <citation type="journal article" date="2019" name="Sci. Rep.">
        <title>Draft genome of Tanacetum cinerariifolium, the natural source of mosquito coil.</title>
        <authorList>
            <person name="Yamashiro T."/>
            <person name="Shiraishi A."/>
            <person name="Satake H."/>
            <person name="Nakayama K."/>
        </authorList>
    </citation>
    <scope>NUCLEOTIDE SEQUENCE</scope>
</reference>
<feature type="region of interest" description="Disordered" evidence="1">
    <location>
        <begin position="257"/>
        <end position="277"/>
    </location>
</feature>
<feature type="chain" id="PRO_5026965879" evidence="2">
    <location>
        <begin position="22"/>
        <end position="333"/>
    </location>
</feature>
<feature type="signal peptide" evidence="2">
    <location>
        <begin position="1"/>
        <end position="21"/>
    </location>
</feature>
<keyword evidence="2" id="KW-0732">Signal</keyword>
<gene>
    <name evidence="3" type="ORF">Tci_057169</name>
</gene>
<dbReference type="AlphaFoldDB" id="A0A6L2NFZ4"/>
<evidence type="ECO:0000256" key="2">
    <source>
        <dbReference type="SAM" id="SignalP"/>
    </source>
</evidence>
<accession>A0A6L2NFZ4</accession>
<proteinExistence type="predicted"/>
<protein>
    <submittedName>
        <fullName evidence="3">Uncharacterized protein</fullName>
    </submittedName>
</protein>
<organism evidence="3">
    <name type="scientific">Tanacetum cinerariifolium</name>
    <name type="common">Dalmatian daisy</name>
    <name type="synonym">Chrysanthemum cinerariifolium</name>
    <dbReference type="NCBI Taxonomy" id="118510"/>
    <lineage>
        <taxon>Eukaryota</taxon>
        <taxon>Viridiplantae</taxon>
        <taxon>Streptophyta</taxon>
        <taxon>Embryophyta</taxon>
        <taxon>Tracheophyta</taxon>
        <taxon>Spermatophyta</taxon>
        <taxon>Magnoliopsida</taxon>
        <taxon>eudicotyledons</taxon>
        <taxon>Gunneridae</taxon>
        <taxon>Pentapetalae</taxon>
        <taxon>asterids</taxon>
        <taxon>campanulids</taxon>
        <taxon>Asterales</taxon>
        <taxon>Asteraceae</taxon>
        <taxon>Asteroideae</taxon>
        <taxon>Anthemideae</taxon>
        <taxon>Anthemidinae</taxon>
        <taxon>Tanacetum</taxon>
    </lineage>
</organism>
<comment type="caution">
    <text evidence="3">The sequence shown here is derived from an EMBL/GenBank/DDBJ whole genome shotgun (WGS) entry which is preliminary data.</text>
</comment>
<dbReference type="EMBL" id="BKCJ010009056">
    <property type="protein sequence ID" value="GEU85191.1"/>
    <property type="molecule type" value="Genomic_DNA"/>
</dbReference>
<feature type="non-terminal residue" evidence="3">
    <location>
        <position position="1"/>
    </location>
</feature>
<evidence type="ECO:0000256" key="1">
    <source>
        <dbReference type="SAM" id="MobiDB-lite"/>
    </source>
</evidence>
<name>A0A6L2NFZ4_TANCI</name>
<evidence type="ECO:0000313" key="3">
    <source>
        <dbReference type="EMBL" id="GEU85191.1"/>
    </source>
</evidence>
<sequence>RAWRRLLLGLSYFGMIPTAISTSVPIVDPPVFHDDTALILTETPTISLVVSTLPHTSLFMSKVAARSSPPSPPTSQILLAPPGLPRRPMIPVLPGQPILVGRPYRTLPNEVHHFSLDDSSSDSSSNSSSGYSSDTLVGRYILDSSFDTPVRFVGPSRKRCRSHAVSVPLATPVPGALSLIRADLLPPRKRIIGVVIASDYDDSAKESREVDVGVEASIRSVGDDEVEEKAESEDRGTIEIGVDRVIKSVQRHQGHMMNGYGDRGGTDNRKGLGGGNGDRNANIDFGGIVPVARECTYQDFVKSQPLNFKGTEGFDAVVIGLIHEVLHLLMQST</sequence>